<name>A0A1H0T824_9BACI</name>
<keyword evidence="1" id="KW-1133">Transmembrane helix</keyword>
<evidence type="ECO:0000256" key="1">
    <source>
        <dbReference type="SAM" id="Phobius"/>
    </source>
</evidence>
<dbReference type="AlphaFoldDB" id="A0A1H0T824"/>
<accession>A0A1H0T824</accession>
<proteinExistence type="predicted"/>
<organism evidence="2 3">
    <name type="scientific">Litchfieldia salsa</name>
    <dbReference type="NCBI Taxonomy" id="930152"/>
    <lineage>
        <taxon>Bacteria</taxon>
        <taxon>Bacillati</taxon>
        <taxon>Bacillota</taxon>
        <taxon>Bacilli</taxon>
        <taxon>Bacillales</taxon>
        <taxon>Bacillaceae</taxon>
        <taxon>Litchfieldia</taxon>
    </lineage>
</organism>
<evidence type="ECO:0000313" key="3">
    <source>
        <dbReference type="Proteomes" id="UP000199159"/>
    </source>
</evidence>
<reference evidence="3" key="1">
    <citation type="submission" date="2016-10" db="EMBL/GenBank/DDBJ databases">
        <authorList>
            <person name="Varghese N."/>
            <person name="Submissions S."/>
        </authorList>
    </citation>
    <scope>NUCLEOTIDE SEQUENCE [LARGE SCALE GENOMIC DNA]</scope>
    <source>
        <strain evidence="3">IBRC-M10078</strain>
    </source>
</reference>
<dbReference type="RefSeq" id="WP_090852197.1">
    <property type="nucleotide sequence ID" value="NZ_FNJU01000003.1"/>
</dbReference>
<keyword evidence="3" id="KW-1185">Reference proteome</keyword>
<evidence type="ECO:0000313" key="2">
    <source>
        <dbReference type="EMBL" id="SDP50182.1"/>
    </source>
</evidence>
<feature type="transmembrane region" description="Helical" evidence="1">
    <location>
        <begin position="12"/>
        <end position="35"/>
    </location>
</feature>
<gene>
    <name evidence="2" type="ORF">SAMN05216565_103338</name>
</gene>
<keyword evidence="1" id="KW-0472">Membrane</keyword>
<keyword evidence="1" id="KW-0812">Transmembrane</keyword>
<protein>
    <submittedName>
        <fullName evidence="2">Uncharacterized protein</fullName>
    </submittedName>
</protein>
<dbReference type="EMBL" id="FNJU01000003">
    <property type="protein sequence ID" value="SDP50182.1"/>
    <property type="molecule type" value="Genomic_DNA"/>
</dbReference>
<dbReference type="Proteomes" id="UP000199159">
    <property type="component" value="Unassembled WGS sequence"/>
</dbReference>
<dbReference type="OrthoDB" id="258743at2"/>
<sequence length="106" mass="12142">MSLFTAFLNTLLLSFFELIYLVGILVAVGMVIGVIERYSNRYLIKAFGPRGLYLTAWIGTPIHEIGHLIQCFIWGHRVTRVKLLQFGHPNGVLGYVEHQYNKNSIY</sequence>